<dbReference type="RefSeq" id="WP_163893496.1">
    <property type="nucleotide sequence ID" value="NZ_BLLB01000002.1"/>
</dbReference>
<keyword evidence="3" id="KW-1185">Reference proteome</keyword>
<dbReference type="Proteomes" id="UP000465304">
    <property type="component" value="Unassembled WGS sequence"/>
</dbReference>
<organism evidence="2 3">
    <name type="scientific">Mycolicibacterium hippocampi</name>
    <dbReference type="NCBI Taxonomy" id="659824"/>
    <lineage>
        <taxon>Bacteria</taxon>
        <taxon>Bacillati</taxon>
        <taxon>Actinomycetota</taxon>
        <taxon>Actinomycetes</taxon>
        <taxon>Mycobacteriales</taxon>
        <taxon>Mycobacteriaceae</taxon>
        <taxon>Mycolicibacterium</taxon>
    </lineage>
</organism>
<accession>A0A7I9ZU05</accession>
<feature type="transmembrane region" description="Helical" evidence="1">
    <location>
        <begin position="137"/>
        <end position="162"/>
    </location>
</feature>
<feature type="transmembrane region" description="Helical" evidence="1">
    <location>
        <begin position="108"/>
        <end position="131"/>
    </location>
</feature>
<gene>
    <name evidence="2" type="ORF">MHIP_49680</name>
</gene>
<dbReference type="EMBL" id="BLLB01000002">
    <property type="protein sequence ID" value="GFH04485.1"/>
    <property type="molecule type" value="Genomic_DNA"/>
</dbReference>
<evidence type="ECO:0000256" key="1">
    <source>
        <dbReference type="SAM" id="Phobius"/>
    </source>
</evidence>
<proteinExistence type="predicted"/>
<keyword evidence="1" id="KW-1133">Transmembrane helix</keyword>
<evidence type="ECO:0000313" key="2">
    <source>
        <dbReference type="EMBL" id="GFH04485.1"/>
    </source>
</evidence>
<name>A0A7I9ZU05_9MYCO</name>
<sequence length="179" mass="19562">MLGIAAAIVVPALLIFPKASSFRGDLHDKWHQRATLCGAALAERAYRRIRILRDEATRLIGEAGAPFDPSLAVGDPQQLVRYVTEFQDAIRLRANLDRWLKSMIKTAGIAPIAVGLYVIGTSIGTTYYANWWEWPPALVIACGCAGGGVLLAVVVIAAHFYFDRRLTSAEIIANEPDEL</sequence>
<protein>
    <recommendedName>
        <fullName evidence="4">DUF2721 domain-containing protein</fullName>
    </recommendedName>
</protein>
<comment type="caution">
    <text evidence="2">The sequence shown here is derived from an EMBL/GenBank/DDBJ whole genome shotgun (WGS) entry which is preliminary data.</text>
</comment>
<reference evidence="2 3" key="1">
    <citation type="journal article" date="2019" name="Emerg. Microbes Infect.">
        <title>Comprehensive subspecies identification of 175 nontuberculous mycobacteria species based on 7547 genomic profiles.</title>
        <authorList>
            <person name="Matsumoto Y."/>
            <person name="Kinjo T."/>
            <person name="Motooka D."/>
            <person name="Nabeya D."/>
            <person name="Jung N."/>
            <person name="Uechi K."/>
            <person name="Horii T."/>
            <person name="Iida T."/>
            <person name="Fujita J."/>
            <person name="Nakamura S."/>
        </authorList>
    </citation>
    <scope>NUCLEOTIDE SEQUENCE [LARGE SCALE GENOMIC DNA]</scope>
    <source>
        <strain evidence="2 3">JCM 30996</strain>
    </source>
</reference>
<keyword evidence="1" id="KW-0812">Transmembrane</keyword>
<evidence type="ECO:0008006" key="4">
    <source>
        <dbReference type="Google" id="ProtNLM"/>
    </source>
</evidence>
<dbReference type="AlphaFoldDB" id="A0A7I9ZU05"/>
<evidence type="ECO:0000313" key="3">
    <source>
        <dbReference type="Proteomes" id="UP000465304"/>
    </source>
</evidence>
<keyword evidence="1" id="KW-0472">Membrane</keyword>